<gene>
    <name evidence="1" type="ORF">PC118_g5379</name>
</gene>
<accession>A0A8T1G7P3</accession>
<protein>
    <submittedName>
        <fullName evidence="1">Uncharacterized protein</fullName>
    </submittedName>
</protein>
<sequence>MKKEKRLPATGRIYLPVMTPSKLYDSRCLDYGHLTTSQKWNQKTLMNAVREI</sequence>
<evidence type="ECO:0000313" key="1">
    <source>
        <dbReference type="EMBL" id="KAG2990877.1"/>
    </source>
</evidence>
<dbReference type="AlphaFoldDB" id="A0A8T1G7P3"/>
<proteinExistence type="predicted"/>
<dbReference type="Proteomes" id="UP000697107">
    <property type="component" value="Unassembled WGS sequence"/>
</dbReference>
<dbReference type="EMBL" id="RCML01000110">
    <property type="protein sequence ID" value="KAG2990877.1"/>
    <property type="molecule type" value="Genomic_DNA"/>
</dbReference>
<evidence type="ECO:0000313" key="2">
    <source>
        <dbReference type="Proteomes" id="UP000697107"/>
    </source>
</evidence>
<organism evidence="1 2">
    <name type="scientific">Phytophthora cactorum</name>
    <dbReference type="NCBI Taxonomy" id="29920"/>
    <lineage>
        <taxon>Eukaryota</taxon>
        <taxon>Sar</taxon>
        <taxon>Stramenopiles</taxon>
        <taxon>Oomycota</taxon>
        <taxon>Peronosporomycetes</taxon>
        <taxon>Peronosporales</taxon>
        <taxon>Peronosporaceae</taxon>
        <taxon>Phytophthora</taxon>
    </lineage>
</organism>
<comment type="caution">
    <text evidence="1">The sequence shown here is derived from an EMBL/GenBank/DDBJ whole genome shotgun (WGS) entry which is preliminary data.</text>
</comment>
<name>A0A8T1G7P3_9STRA</name>
<reference evidence="1" key="1">
    <citation type="submission" date="2018-10" db="EMBL/GenBank/DDBJ databases">
        <title>Effector identification in a new, highly contiguous assembly of the strawberry crown rot pathogen Phytophthora cactorum.</title>
        <authorList>
            <person name="Armitage A.D."/>
            <person name="Nellist C.F."/>
            <person name="Bates H."/>
            <person name="Vickerstaff R.J."/>
            <person name="Harrison R.J."/>
        </authorList>
    </citation>
    <scope>NUCLEOTIDE SEQUENCE</scope>
    <source>
        <strain evidence="1">P415</strain>
    </source>
</reference>